<reference evidence="2" key="1">
    <citation type="submission" date="2020-11" db="EMBL/GenBank/DDBJ databases">
        <authorList>
            <person name="Whiteford S."/>
        </authorList>
    </citation>
    <scope>NUCLEOTIDE SEQUENCE</scope>
</reference>
<gene>
    <name evidence="2" type="ORF">PLXY2_LOCUS1614</name>
</gene>
<dbReference type="PANTHER" id="PTHR34239">
    <property type="entry name" value="APPLE DOMAIN-CONTAINING PROTEIN"/>
    <property type="match status" value="1"/>
</dbReference>
<sequence>MSKRSADDKIERYKAKIRKLEEKQYRKRVRIIDSSDSEEKSDNEPQTIEDAAAPADLPVGEIVEDVTSDHADPEQGPIATPELDPDILLALGEASEDTPQYGEKIHDNLARLWLPILRKGLDKEAKQKLMKQFLIPNNCSLLHAPKLNPEISAFASEATRSKDKRVDAVQQQLGLGITALNKGLSLLLEPDHDKVQAIKYLSDSSRLLCDLHFIETEARKKFVTPGLDRSFLSVIQGVDRDEMLFGSKLPEKIKASKAIEKQGLQIKKVTAAAPKATSSTSSQPSTSNYRGRPQGNWNYPSRYPSARGGRGAPRRTAPAGRPAGRPAALQPQSKPSYQSNRQRAPTHQQ</sequence>
<dbReference type="AlphaFoldDB" id="A0A8S4DA64"/>
<comment type="caution">
    <text evidence="2">The sequence shown here is derived from an EMBL/GenBank/DDBJ whole genome shotgun (WGS) entry which is preliminary data.</text>
</comment>
<evidence type="ECO:0000313" key="3">
    <source>
        <dbReference type="Proteomes" id="UP000653454"/>
    </source>
</evidence>
<evidence type="ECO:0000313" key="2">
    <source>
        <dbReference type="EMBL" id="CAG9095569.1"/>
    </source>
</evidence>
<feature type="region of interest" description="Disordered" evidence="1">
    <location>
        <begin position="28"/>
        <end position="82"/>
    </location>
</feature>
<evidence type="ECO:0000256" key="1">
    <source>
        <dbReference type="SAM" id="MobiDB-lite"/>
    </source>
</evidence>
<keyword evidence="3" id="KW-1185">Reference proteome</keyword>
<dbReference type="Proteomes" id="UP000653454">
    <property type="component" value="Unassembled WGS sequence"/>
</dbReference>
<organism evidence="2 3">
    <name type="scientific">Plutella xylostella</name>
    <name type="common">Diamondback moth</name>
    <name type="synonym">Plutella maculipennis</name>
    <dbReference type="NCBI Taxonomy" id="51655"/>
    <lineage>
        <taxon>Eukaryota</taxon>
        <taxon>Metazoa</taxon>
        <taxon>Ecdysozoa</taxon>
        <taxon>Arthropoda</taxon>
        <taxon>Hexapoda</taxon>
        <taxon>Insecta</taxon>
        <taxon>Pterygota</taxon>
        <taxon>Neoptera</taxon>
        <taxon>Endopterygota</taxon>
        <taxon>Lepidoptera</taxon>
        <taxon>Glossata</taxon>
        <taxon>Ditrysia</taxon>
        <taxon>Yponomeutoidea</taxon>
        <taxon>Plutellidae</taxon>
        <taxon>Plutella</taxon>
    </lineage>
</organism>
<accession>A0A8S4DA64</accession>
<feature type="compositionally biased region" description="Polar residues" evidence="1">
    <location>
        <begin position="330"/>
        <end position="349"/>
    </location>
</feature>
<dbReference type="PANTHER" id="PTHR34239:SF2">
    <property type="entry name" value="TRANSPOSABLE ELEMENT P TRANSPOSASE_THAP9 CONSERVED DOMAIN-CONTAINING PROTEIN"/>
    <property type="match status" value="1"/>
</dbReference>
<feature type="compositionally biased region" description="Low complexity" evidence="1">
    <location>
        <begin position="314"/>
        <end position="328"/>
    </location>
</feature>
<proteinExistence type="predicted"/>
<feature type="compositionally biased region" description="Basic and acidic residues" evidence="1">
    <location>
        <begin position="28"/>
        <end position="43"/>
    </location>
</feature>
<name>A0A8S4DA64_PLUXY</name>
<feature type="region of interest" description="Disordered" evidence="1">
    <location>
        <begin position="269"/>
        <end position="349"/>
    </location>
</feature>
<dbReference type="EMBL" id="CAJHNJ030000004">
    <property type="protein sequence ID" value="CAG9095569.1"/>
    <property type="molecule type" value="Genomic_DNA"/>
</dbReference>
<protein>
    <submittedName>
        <fullName evidence="2">(diamondback moth) hypothetical protein</fullName>
    </submittedName>
</protein>
<feature type="compositionally biased region" description="Low complexity" evidence="1">
    <location>
        <begin position="270"/>
        <end position="287"/>
    </location>
</feature>